<dbReference type="EMBL" id="AP021881">
    <property type="protein sequence ID" value="BBO99677.1"/>
    <property type="molecule type" value="Genomic_DNA"/>
</dbReference>
<gene>
    <name evidence="3" type="ORF">SFSGTM_03860</name>
</gene>
<dbReference type="InterPro" id="IPR011234">
    <property type="entry name" value="Fumarylacetoacetase-like_C"/>
</dbReference>
<proteinExistence type="predicted"/>
<evidence type="ECO:0000313" key="4">
    <source>
        <dbReference type="Proteomes" id="UP000463939"/>
    </source>
</evidence>
<dbReference type="GO" id="GO:0018773">
    <property type="term" value="F:acetylpyruvate hydrolase activity"/>
    <property type="evidence" value="ECO:0007669"/>
    <property type="project" value="TreeGrafter"/>
</dbReference>
<dbReference type="Pfam" id="PF01557">
    <property type="entry name" value="FAA_hydrolase"/>
    <property type="match status" value="1"/>
</dbReference>
<keyword evidence="4" id="KW-1185">Reference proteome</keyword>
<evidence type="ECO:0000259" key="2">
    <source>
        <dbReference type="Pfam" id="PF01557"/>
    </source>
</evidence>
<feature type="domain" description="Fumarylacetoacetase-like C-terminal" evidence="2">
    <location>
        <begin position="26"/>
        <end position="223"/>
    </location>
</feature>
<organism evidence="3 4">
    <name type="scientific">Sulfuriferula nivalis</name>
    <dbReference type="NCBI Taxonomy" id="2675298"/>
    <lineage>
        <taxon>Bacteria</taxon>
        <taxon>Pseudomonadati</taxon>
        <taxon>Pseudomonadota</taxon>
        <taxon>Betaproteobacteria</taxon>
        <taxon>Nitrosomonadales</taxon>
        <taxon>Sulfuricellaceae</taxon>
        <taxon>Sulfuriferula</taxon>
    </lineage>
</organism>
<dbReference type="AlphaFoldDB" id="A0A809RZM6"/>
<reference evidence="4" key="1">
    <citation type="submission" date="2019-11" db="EMBL/GenBank/DDBJ databases">
        <title>Isolation and characterization of a novel species in the genus Sulfuriferula.</title>
        <authorList>
            <person name="Mochizuki J."/>
            <person name="Kojima H."/>
            <person name="Fukui M."/>
        </authorList>
    </citation>
    <scope>NUCLEOTIDE SEQUENCE [LARGE SCALE GENOMIC DNA]</scope>
    <source>
        <strain evidence="4">SGTM</strain>
    </source>
</reference>
<dbReference type="InterPro" id="IPR036663">
    <property type="entry name" value="Fumarylacetoacetase_C_sf"/>
</dbReference>
<evidence type="ECO:0000313" key="3">
    <source>
        <dbReference type="EMBL" id="BBO99677.1"/>
    </source>
</evidence>
<dbReference type="GO" id="GO:0046872">
    <property type="term" value="F:metal ion binding"/>
    <property type="evidence" value="ECO:0007669"/>
    <property type="project" value="UniProtKB-KW"/>
</dbReference>
<dbReference type="PANTHER" id="PTHR11820">
    <property type="entry name" value="ACYLPYRUVASE"/>
    <property type="match status" value="1"/>
</dbReference>
<keyword evidence="1" id="KW-0479">Metal-binding</keyword>
<protein>
    <submittedName>
        <fullName evidence="3">Fumarylacetoacetate (FAA) hydrolase</fullName>
    </submittedName>
</protein>
<dbReference type="PANTHER" id="PTHR11820:SF90">
    <property type="entry name" value="FLUTATHIONE S-TRANSFERASE"/>
    <property type="match status" value="1"/>
</dbReference>
<dbReference type="RefSeq" id="WP_162083695.1">
    <property type="nucleotide sequence ID" value="NZ_AP021881.1"/>
</dbReference>
<dbReference type="Proteomes" id="UP000463939">
    <property type="component" value="Chromosome"/>
</dbReference>
<accession>A0A809RZM6</accession>
<dbReference type="Gene3D" id="3.90.850.10">
    <property type="entry name" value="Fumarylacetoacetase-like, C-terminal domain"/>
    <property type="match status" value="1"/>
</dbReference>
<evidence type="ECO:0000256" key="1">
    <source>
        <dbReference type="ARBA" id="ARBA00022723"/>
    </source>
</evidence>
<dbReference type="SUPFAM" id="SSF56529">
    <property type="entry name" value="FAH"/>
    <property type="match status" value="1"/>
</dbReference>
<name>A0A809RZM6_9PROT</name>
<sequence length="227" mass="24515">MNYAFAPAPIVSIPAMSSNPFPVRRIYCVGQNYAAHVQEMGGDATREAPFFFTKPVQAILPNNSVMPYPPGTSDLQHEVELVVAMAIGGRNIALEKANDYIFGYAVGLDMTKRDVQRAAREQGRPWDMSKGFDHSAPCSAITPEFYTGVIARGKIELKVNGEIRQSSDVGDMIWKIPEIISYLSQQVELCPGDLIFTGTPAGVGPVVTGDVIEATVAGLEPLIITIG</sequence>
<dbReference type="KEGG" id="sniv:SFSGTM_03860"/>
<keyword evidence="3" id="KW-0378">Hydrolase</keyword>